<dbReference type="OrthoDB" id="206574at2759"/>
<dbReference type="Pfam" id="PF13920">
    <property type="entry name" value="zf-C3HC4_3"/>
    <property type="match status" value="1"/>
</dbReference>
<keyword evidence="3" id="KW-0472">Membrane</keyword>
<keyword evidence="1" id="KW-0862">Zinc</keyword>
<dbReference type="SUPFAM" id="SSF57850">
    <property type="entry name" value="RING/U-box"/>
    <property type="match status" value="1"/>
</dbReference>
<keyword evidence="1" id="KW-0863">Zinc-finger</keyword>
<feature type="transmembrane region" description="Helical" evidence="3">
    <location>
        <begin position="577"/>
        <end position="594"/>
    </location>
</feature>
<evidence type="ECO:0000256" key="1">
    <source>
        <dbReference type="PROSITE-ProRule" id="PRU00175"/>
    </source>
</evidence>
<keyword evidence="6" id="KW-1185">Reference proteome</keyword>
<name>A0A4D9DAD4_9STRA</name>
<feature type="domain" description="RING-type" evidence="4">
    <location>
        <begin position="412"/>
        <end position="456"/>
    </location>
</feature>
<keyword evidence="1" id="KW-0479">Metal-binding</keyword>
<evidence type="ECO:0000313" key="5">
    <source>
        <dbReference type="EMBL" id="TFJ88592.1"/>
    </source>
</evidence>
<dbReference type="Gene3D" id="3.30.40.10">
    <property type="entry name" value="Zinc/RING finger domain, C3HC4 (zinc finger)"/>
    <property type="match status" value="1"/>
</dbReference>
<evidence type="ECO:0000256" key="2">
    <source>
        <dbReference type="SAM" id="MobiDB-lite"/>
    </source>
</evidence>
<reference evidence="5 6" key="1">
    <citation type="submission" date="2019-01" db="EMBL/GenBank/DDBJ databases">
        <title>Nuclear Genome Assembly of the Microalgal Biofuel strain Nannochloropsis salina CCMP1776.</title>
        <authorList>
            <person name="Hovde B."/>
        </authorList>
    </citation>
    <scope>NUCLEOTIDE SEQUENCE [LARGE SCALE GENOMIC DNA]</scope>
    <source>
        <strain evidence="5 6">CCMP1776</strain>
    </source>
</reference>
<keyword evidence="3" id="KW-1133">Transmembrane helix</keyword>
<feature type="compositionally biased region" description="Low complexity" evidence="2">
    <location>
        <begin position="545"/>
        <end position="560"/>
    </location>
</feature>
<gene>
    <name evidence="5" type="ORF">NSK_000161</name>
</gene>
<keyword evidence="3" id="KW-0812">Transmembrane</keyword>
<evidence type="ECO:0000313" key="6">
    <source>
        <dbReference type="Proteomes" id="UP000355283"/>
    </source>
</evidence>
<evidence type="ECO:0000259" key="4">
    <source>
        <dbReference type="PROSITE" id="PS50089"/>
    </source>
</evidence>
<dbReference type="AlphaFoldDB" id="A0A4D9DAD4"/>
<dbReference type="InterPro" id="IPR001841">
    <property type="entry name" value="Znf_RING"/>
</dbReference>
<feature type="region of interest" description="Disordered" evidence="2">
    <location>
        <begin position="270"/>
        <end position="303"/>
    </location>
</feature>
<comment type="caution">
    <text evidence="5">The sequence shown here is derived from an EMBL/GenBank/DDBJ whole genome shotgun (WGS) entry which is preliminary data.</text>
</comment>
<proteinExistence type="predicted"/>
<evidence type="ECO:0000256" key="3">
    <source>
        <dbReference type="SAM" id="Phobius"/>
    </source>
</evidence>
<dbReference type="GO" id="GO:0008270">
    <property type="term" value="F:zinc ion binding"/>
    <property type="evidence" value="ECO:0007669"/>
    <property type="project" value="UniProtKB-KW"/>
</dbReference>
<dbReference type="EMBL" id="SDOX01000001">
    <property type="protein sequence ID" value="TFJ88592.1"/>
    <property type="molecule type" value="Genomic_DNA"/>
</dbReference>
<feature type="region of interest" description="Disordered" evidence="2">
    <location>
        <begin position="32"/>
        <end position="62"/>
    </location>
</feature>
<sequence length="601" mass="66012">MARRGLSHNLPNYVKGGCTVGACTYQSQAARTFHDDDDDDSGGVGRDSTVLTTNTTTGERAEEVRVQSNTLKDANLSPVAIPAPHLSRDCTISAREVEEASRILFAPEGATSHFHRHRAEAAYQDSGANKLQKRVSGAAKTSERGPQVETGIDEAVEDKQRVNLAEGMAPTQSLPPMLRTRSPVPRSLAPLPSTLLARLHPQPEVHAEILRFGEALASNPRIQNAIVEELDMHYPPSRKAFDREGTGENDEGAAERSLAQMESAVRRLLGRTSAEDRAEASTQEGEEGNEERRGFESAGGGCSGRSSFLTDSFEVLGAMSAEWSSASSKNGEAEEKVGNEREDMAENLPSNSFVSLGRYMRRKDSLAGEVSDEVLDELLRSEDDDDVITQKLFAETPDDQVRRFLRNLDLECVICHEYMVEAAAVDCGEGHTFCGECIERWLELPVAGGSRCPTCQKPVHSTIPMRQYDAMIEKYVRASNLWDEQCSFYRRRTLAHMRREMERQDREEEETATAATQGPFAGIGNLFGLGTRANARRQRRRSRRATAAATRTAAGASRTTGDGGAGEAAQPWWKSELLSTALSVATMLVLLVLFKRGFKTR</sequence>
<accession>A0A4D9DAD4</accession>
<feature type="compositionally biased region" description="Basic residues" evidence="2">
    <location>
        <begin position="534"/>
        <end position="544"/>
    </location>
</feature>
<organism evidence="5 6">
    <name type="scientific">Nannochloropsis salina CCMP1776</name>
    <dbReference type="NCBI Taxonomy" id="1027361"/>
    <lineage>
        <taxon>Eukaryota</taxon>
        <taxon>Sar</taxon>
        <taxon>Stramenopiles</taxon>
        <taxon>Ochrophyta</taxon>
        <taxon>Eustigmatophyceae</taxon>
        <taxon>Eustigmatales</taxon>
        <taxon>Monodopsidaceae</taxon>
        <taxon>Microchloropsis</taxon>
        <taxon>Microchloropsis salina</taxon>
    </lineage>
</organism>
<dbReference type="InterPro" id="IPR013083">
    <property type="entry name" value="Znf_RING/FYVE/PHD"/>
</dbReference>
<feature type="compositionally biased region" description="Polar residues" evidence="2">
    <location>
        <begin position="49"/>
        <end position="58"/>
    </location>
</feature>
<protein>
    <recommendedName>
        <fullName evidence="4">RING-type domain-containing protein</fullName>
    </recommendedName>
</protein>
<dbReference type="Proteomes" id="UP000355283">
    <property type="component" value="Unassembled WGS sequence"/>
</dbReference>
<dbReference type="PROSITE" id="PS50089">
    <property type="entry name" value="ZF_RING_2"/>
    <property type="match status" value="1"/>
</dbReference>
<feature type="region of interest" description="Disordered" evidence="2">
    <location>
        <begin position="534"/>
        <end position="567"/>
    </location>
</feature>